<dbReference type="Proteomes" id="UP001153620">
    <property type="component" value="Chromosome 2"/>
</dbReference>
<comment type="similarity">
    <text evidence="2 9">Belongs to the cytochrome P450 family.</text>
</comment>
<dbReference type="GO" id="GO:0005506">
    <property type="term" value="F:iron ion binding"/>
    <property type="evidence" value="ECO:0007669"/>
    <property type="project" value="InterPro"/>
</dbReference>
<feature type="binding site" description="axial binding residue" evidence="8">
    <location>
        <position position="440"/>
    </location>
    <ligand>
        <name>heme</name>
        <dbReference type="ChEBI" id="CHEBI:30413"/>
    </ligand>
    <ligandPart>
        <name>Fe</name>
        <dbReference type="ChEBI" id="CHEBI:18248"/>
    </ligandPart>
</feature>
<keyword evidence="6 8" id="KW-0408">Iron</keyword>
<evidence type="ECO:0000256" key="2">
    <source>
        <dbReference type="ARBA" id="ARBA00010617"/>
    </source>
</evidence>
<dbReference type="GO" id="GO:0016705">
    <property type="term" value="F:oxidoreductase activity, acting on paired donors, with incorporation or reduction of molecular oxygen"/>
    <property type="evidence" value="ECO:0007669"/>
    <property type="project" value="InterPro"/>
</dbReference>
<evidence type="ECO:0000256" key="7">
    <source>
        <dbReference type="ARBA" id="ARBA00023033"/>
    </source>
</evidence>
<proteinExistence type="inferred from homology"/>
<dbReference type="PRINTS" id="PR00463">
    <property type="entry name" value="EP450I"/>
</dbReference>
<name>A0A9N9WTV1_9DIPT</name>
<dbReference type="InterPro" id="IPR001128">
    <property type="entry name" value="Cyt_P450"/>
</dbReference>
<comment type="cofactor">
    <cofactor evidence="1 8">
        <name>heme</name>
        <dbReference type="ChEBI" id="CHEBI:30413"/>
    </cofactor>
</comment>
<keyword evidence="7 9" id="KW-0503">Monooxygenase</keyword>
<organism evidence="10 11">
    <name type="scientific">Chironomus riparius</name>
    <dbReference type="NCBI Taxonomy" id="315576"/>
    <lineage>
        <taxon>Eukaryota</taxon>
        <taxon>Metazoa</taxon>
        <taxon>Ecdysozoa</taxon>
        <taxon>Arthropoda</taxon>
        <taxon>Hexapoda</taxon>
        <taxon>Insecta</taxon>
        <taxon>Pterygota</taxon>
        <taxon>Neoptera</taxon>
        <taxon>Endopterygota</taxon>
        <taxon>Diptera</taxon>
        <taxon>Nematocera</taxon>
        <taxon>Chironomoidea</taxon>
        <taxon>Chironomidae</taxon>
        <taxon>Chironominae</taxon>
        <taxon>Chironomus</taxon>
    </lineage>
</organism>
<dbReference type="GO" id="GO:0004497">
    <property type="term" value="F:monooxygenase activity"/>
    <property type="evidence" value="ECO:0007669"/>
    <property type="project" value="UniProtKB-KW"/>
</dbReference>
<dbReference type="InterPro" id="IPR017972">
    <property type="entry name" value="Cyt_P450_CS"/>
</dbReference>
<dbReference type="Pfam" id="PF00067">
    <property type="entry name" value="p450"/>
    <property type="match status" value="1"/>
</dbReference>
<reference evidence="10" key="2">
    <citation type="submission" date="2022-10" db="EMBL/GenBank/DDBJ databases">
        <authorList>
            <consortium name="ENA_rothamsted_submissions"/>
            <consortium name="culmorum"/>
            <person name="King R."/>
        </authorList>
    </citation>
    <scope>NUCLEOTIDE SEQUENCE</scope>
</reference>
<dbReference type="PROSITE" id="PS00086">
    <property type="entry name" value="CYTOCHROME_P450"/>
    <property type="match status" value="1"/>
</dbReference>
<evidence type="ECO:0000256" key="9">
    <source>
        <dbReference type="RuleBase" id="RU000461"/>
    </source>
</evidence>
<dbReference type="AlphaFoldDB" id="A0A9N9WTV1"/>
<dbReference type="SUPFAM" id="SSF48264">
    <property type="entry name" value="Cytochrome P450"/>
    <property type="match status" value="1"/>
</dbReference>
<evidence type="ECO:0000256" key="5">
    <source>
        <dbReference type="ARBA" id="ARBA00023002"/>
    </source>
</evidence>
<dbReference type="GO" id="GO:0020037">
    <property type="term" value="F:heme binding"/>
    <property type="evidence" value="ECO:0007669"/>
    <property type="project" value="InterPro"/>
</dbReference>
<accession>A0A9N9WTV1</accession>
<evidence type="ECO:0000256" key="6">
    <source>
        <dbReference type="ARBA" id="ARBA00023004"/>
    </source>
</evidence>
<evidence type="ECO:0000256" key="3">
    <source>
        <dbReference type="ARBA" id="ARBA00022617"/>
    </source>
</evidence>
<protein>
    <recommendedName>
        <fullName evidence="12">Cytochrome P450</fullName>
    </recommendedName>
</protein>
<evidence type="ECO:0000256" key="8">
    <source>
        <dbReference type="PIRSR" id="PIRSR602401-1"/>
    </source>
</evidence>
<dbReference type="InterPro" id="IPR002401">
    <property type="entry name" value="Cyt_P450_E_grp-I"/>
</dbReference>
<evidence type="ECO:0000313" key="11">
    <source>
        <dbReference type="Proteomes" id="UP001153620"/>
    </source>
</evidence>
<keyword evidence="4 8" id="KW-0479">Metal-binding</keyword>
<keyword evidence="11" id="KW-1185">Reference proteome</keyword>
<gene>
    <name evidence="10" type="ORF">CHIRRI_LOCUS8631</name>
</gene>
<evidence type="ECO:0000256" key="1">
    <source>
        <dbReference type="ARBA" id="ARBA00001971"/>
    </source>
</evidence>
<dbReference type="OrthoDB" id="1470350at2759"/>
<dbReference type="Gene3D" id="1.10.630.10">
    <property type="entry name" value="Cytochrome P450"/>
    <property type="match status" value="1"/>
</dbReference>
<dbReference type="PANTHER" id="PTHR24291:SF50">
    <property type="entry name" value="BIFUNCTIONAL ALBAFLAVENONE MONOOXYGENASE_TERPENE SYNTHASE"/>
    <property type="match status" value="1"/>
</dbReference>
<dbReference type="InterPro" id="IPR036396">
    <property type="entry name" value="Cyt_P450_sf"/>
</dbReference>
<keyword evidence="5 9" id="KW-0560">Oxidoreductase</keyword>
<evidence type="ECO:0008006" key="12">
    <source>
        <dbReference type="Google" id="ProtNLM"/>
    </source>
</evidence>
<dbReference type="EMBL" id="OU895878">
    <property type="protein sequence ID" value="CAG9805762.1"/>
    <property type="molecule type" value="Genomic_DNA"/>
</dbReference>
<evidence type="ECO:0000256" key="4">
    <source>
        <dbReference type="ARBA" id="ARBA00022723"/>
    </source>
</evidence>
<dbReference type="PANTHER" id="PTHR24291">
    <property type="entry name" value="CYTOCHROME P450 FAMILY 4"/>
    <property type="match status" value="1"/>
</dbReference>
<dbReference type="InterPro" id="IPR050196">
    <property type="entry name" value="Cytochrome_P450_Monoox"/>
</dbReference>
<reference evidence="10" key="1">
    <citation type="submission" date="2022-01" db="EMBL/GenBank/DDBJ databases">
        <authorList>
            <person name="King R."/>
        </authorList>
    </citation>
    <scope>NUCLEOTIDE SEQUENCE</scope>
</reference>
<keyword evidence="3 8" id="KW-0349">Heme</keyword>
<dbReference type="PRINTS" id="PR00385">
    <property type="entry name" value="P450"/>
</dbReference>
<sequence>MYETDLLMCIAFILLFMYISDAVRDYMRYRRQFWNIRGPKTLPLTIIAYIFTARSNADRFEVLQNLSKRYPRYYSVWFGTKYLFVTDDPHVSQKLLTIPNCVEKNFFMDFFGFPRGLIAMKSDRWKYERKLLNSSFSLPVLQSYVPIFTKCIAKSIEHLKANCDKEEFDIKHDVTVVVMNAVMNTTFGKDISRDVAKIFMENTEKYLDNIWNRAMKPHYHYDIIYNLSSMKRDQDKNRKFFFDFITNEWDQIQSGNCNAADVENSFIGQLLKVSKNGRNYEIEDILDHCGTMMVAAADTMSTALNFIVLMLAMHENVQECIIKEINEVLGDECMKEDLIIDYEKLSALKYVEMTIKEALRLFTPATGLFRETKADVDLGIENIQLPKGTNLVINIYGLHRKKEIWGDDAHLFKPERFDFESSYDRSPFTFLPFSSGIRMCVGNRYAMIFMKLIVLHYVKNFHFSTSLKYEEMRVKAGITLNLIGNHSVKITRRRKERV</sequence>
<evidence type="ECO:0000313" key="10">
    <source>
        <dbReference type="EMBL" id="CAG9805762.1"/>
    </source>
</evidence>